<keyword evidence="1" id="KW-0472">Membrane</keyword>
<keyword evidence="3" id="KW-0808">Transferase</keyword>
<keyword evidence="3" id="KW-0012">Acyltransferase</keyword>
<feature type="transmembrane region" description="Helical" evidence="1">
    <location>
        <begin position="309"/>
        <end position="330"/>
    </location>
</feature>
<organism evidence="3 4">
    <name type="scientific">Noviluteimonas lactosilytica</name>
    <dbReference type="NCBI Taxonomy" id="2888523"/>
    <lineage>
        <taxon>Bacteria</taxon>
        <taxon>Pseudomonadati</taxon>
        <taxon>Pseudomonadota</taxon>
        <taxon>Gammaproteobacteria</taxon>
        <taxon>Lysobacterales</taxon>
        <taxon>Lysobacteraceae</taxon>
        <taxon>Noviluteimonas</taxon>
    </lineage>
</organism>
<keyword evidence="1" id="KW-1133">Transmembrane helix</keyword>
<dbReference type="InterPro" id="IPR002656">
    <property type="entry name" value="Acyl_transf_3_dom"/>
</dbReference>
<dbReference type="RefSeq" id="WP_230525751.1">
    <property type="nucleotide sequence ID" value="NZ_JAJGAK010000001.1"/>
</dbReference>
<feature type="transmembrane region" description="Helical" evidence="1">
    <location>
        <begin position="285"/>
        <end position="303"/>
    </location>
</feature>
<name>A0ABS8JEV4_9GAMM</name>
<feature type="transmembrane region" description="Helical" evidence="1">
    <location>
        <begin position="57"/>
        <end position="79"/>
    </location>
</feature>
<keyword evidence="1" id="KW-0812">Transmembrane</keyword>
<dbReference type="PANTHER" id="PTHR23028">
    <property type="entry name" value="ACETYLTRANSFERASE"/>
    <property type="match status" value="1"/>
</dbReference>
<feature type="transmembrane region" description="Helical" evidence="1">
    <location>
        <begin position="256"/>
        <end position="273"/>
    </location>
</feature>
<feature type="transmembrane region" description="Helical" evidence="1">
    <location>
        <begin position="186"/>
        <end position="203"/>
    </location>
</feature>
<evidence type="ECO:0000259" key="2">
    <source>
        <dbReference type="Pfam" id="PF01757"/>
    </source>
</evidence>
<accession>A0ABS8JEV4</accession>
<dbReference type="Proteomes" id="UP001165293">
    <property type="component" value="Unassembled WGS sequence"/>
</dbReference>
<feature type="domain" description="Acyltransferase 3" evidence="2">
    <location>
        <begin position="21"/>
        <end position="328"/>
    </location>
</feature>
<sequence length="354" mass="39336">MAEVAGPRTIAHAWDSGRNHFNILRLVAAWLVIYGHAWPITGSPGGDLIGKFTTIKFAGAVAVDVFFVVSGFLIAASLQRNSVRGYLASRALRIVPALVVCVALTVFVLGPLLTTSPDYWRAPETWRYLWSNATLWRAEFFLPGVFSTLPQTAANGSLWTLPIEARLYILLLIASMLGALTTKRYLVPWLLALFGAAVFAWWRAPLPDWVENDIWCAAFFITGTALWLYRDHVRLSWIPVAVLFVLAALTRGTPWFVAPYFMLVCYGTLWIAFSKAPARMAHHDLSYGLYLYGWPVAQVVQTFSPGGPLHNVLWTTLIALALAAMSWFLVERPALRAKRRFGTRTPQASPAKAG</sequence>
<feature type="transmembrane region" description="Helical" evidence="1">
    <location>
        <begin position="91"/>
        <end position="113"/>
    </location>
</feature>
<gene>
    <name evidence="3" type="ORF">LK996_03425</name>
</gene>
<reference evidence="3" key="1">
    <citation type="submission" date="2021-10" db="EMBL/GenBank/DDBJ databases">
        <authorList>
            <person name="Lyu M."/>
            <person name="Wang X."/>
            <person name="Meng X."/>
            <person name="Xu K."/>
        </authorList>
    </citation>
    <scope>NUCLEOTIDE SEQUENCE</scope>
    <source>
        <strain evidence="3">A6</strain>
    </source>
</reference>
<comment type="caution">
    <text evidence="3">The sequence shown here is derived from an EMBL/GenBank/DDBJ whole genome shotgun (WGS) entry which is preliminary data.</text>
</comment>
<dbReference type="InterPro" id="IPR050879">
    <property type="entry name" value="Acyltransferase_3"/>
</dbReference>
<feature type="transmembrane region" description="Helical" evidence="1">
    <location>
        <begin position="209"/>
        <end position="228"/>
    </location>
</feature>
<dbReference type="EMBL" id="JAJGAK010000001">
    <property type="protein sequence ID" value="MCC8362126.1"/>
    <property type="molecule type" value="Genomic_DNA"/>
</dbReference>
<proteinExistence type="predicted"/>
<dbReference type="PANTHER" id="PTHR23028:SF53">
    <property type="entry name" value="ACYL_TRANSF_3 DOMAIN-CONTAINING PROTEIN"/>
    <property type="match status" value="1"/>
</dbReference>
<evidence type="ECO:0000313" key="4">
    <source>
        <dbReference type="Proteomes" id="UP001165293"/>
    </source>
</evidence>
<protein>
    <submittedName>
        <fullName evidence="3">Acyltransferase</fullName>
    </submittedName>
</protein>
<dbReference type="GO" id="GO:0016746">
    <property type="term" value="F:acyltransferase activity"/>
    <property type="evidence" value="ECO:0007669"/>
    <property type="project" value="UniProtKB-KW"/>
</dbReference>
<evidence type="ECO:0000313" key="3">
    <source>
        <dbReference type="EMBL" id="MCC8362126.1"/>
    </source>
</evidence>
<feature type="transmembrane region" description="Helical" evidence="1">
    <location>
        <begin position="21"/>
        <end position="37"/>
    </location>
</feature>
<feature type="transmembrane region" description="Helical" evidence="1">
    <location>
        <begin position="235"/>
        <end position="250"/>
    </location>
</feature>
<dbReference type="Pfam" id="PF01757">
    <property type="entry name" value="Acyl_transf_3"/>
    <property type="match status" value="1"/>
</dbReference>
<keyword evidence="4" id="KW-1185">Reference proteome</keyword>
<feature type="transmembrane region" description="Helical" evidence="1">
    <location>
        <begin position="159"/>
        <end position="179"/>
    </location>
</feature>
<evidence type="ECO:0000256" key="1">
    <source>
        <dbReference type="SAM" id="Phobius"/>
    </source>
</evidence>